<sequence>MSKNSMSKAAAARIQSATAKANGGVVPKGSFAARAQSAASQSGSTPPPNGPSKTGNPSGGDRGNNPPKSK</sequence>
<evidence type="ECO:0008006" key="4">
    <source>
        <dbReference type="Google" id="ProtNLM"/>
    </source>
</evidence>
<keyword evidence="3" id="KW-1185">Reference proteome</keyword>
<dbReference type="InterPro" id="IPR038213">
    <property type="entry name" value="IFI6/IFI27-like_sf"/>
</dbReference>
<proteinExistence type="predicted"/>
<accession>A0ABS1SWM0</accession>
<name>A0ABS1SWM0_9GAMM</name>
<protein>
    <recommendedName>
        <fullName evidence="4">SMP domain-containing protein</fullName>
    </recommendedName>
</protein>
<evidence type="ECO:0000313" key="2">
    <source>
        <dbReference type="EMBL" id="MBL4911987.1"/>
    </source>
</evidence>
<feature type="region of interest" description="Disordered" evidence="1">
    <location>
        <begin position="1"/>
        <end position="70"/>
    </location>
</feature>
<evidence type="ECO:0000313" key="3">
    <source>
        <dbReference type="Proteomes" id="UP000604898"/>
    </source>
</evidence>
<dbReference type="EMBL" id="JAESVD010000001">
    <property type="protein sequence ID" value="MBL4911987.1"/>
    <property type="molecule type" value="Genomic_DNA"/>
</dbReference>
<feature type="compositionally biased region" description="Low complexity" evidence="1">
    <location>
        <begin position="29"/>
        <end position="44"/>
    </location>
</feature>
<gene>
    <name evidence="2" type="ORF">JMA39_02330</name>
</gene>
<organism evidence="2 3">
    <name type="scientific">Shewanella schlegeliana</name>
    <dbReference type="NCBI Taxonomy" id="190308"/>
    <lineage>
        <taxon>Bacteria</taxon>
        <taxon>Pseudomonadati</taxon>
        <taxon>Pseudomonadota</taxon>
        <taxon>Gammaproteobacteria</taxon>
        <taxon>Alteromonadales</taxon>
        <taxon>Shewanellaceae</taxon>
        <taxon>Shewanella</taxon>
    </lineage>
</organism>
<dbReference type="Gene3D" id="6.10.110.10">
    <property type="match status" value="1"/>
</dbReference>
<dbReference type="RefSeq" id="WP_202720367.1">
    <property type="nucleotide sequence ID" value="NZ_BPEX01000026.1"/>
</dbReference>
<evidence type="ECO:0000256" key="1">
    <source>
        <dbReference type="SAM" id="MobiDB-lite"/>
    </source>
</evidence>
<reference evidence="2 3" key="1">
    <citation type="submission" date="2021-01" db="EMBL/GenBank/DDBJ databases">
        <title>Genome sequence of Shewanella schlegeliana JCM 11561.</title>
        <authorList>
            <person name="Zhang H."/>
            <person name="Li C."/>
        </authorList>
    </citation>
    <scope>NUCLEOTIDE SEQUENCE [LARGE SCALE GENOMIC DNA]</scope>
    <source>
        <strain evidence="2 3">JCM 11561</strain>
    </source>
</reference>
<dbReference type="Proteomes" id="UP000604898">
    <property type="component" value="Unassembled WGS sequence"/>
</dbReference>
<comment type="caution">
    <text evidence="2">The sequence shown here is derived from an EMBL/GenBank/DDBJ whole genome shotgun (WGS) entry which is preliminary data.</text>
</comment>